<dbReference type="GO" id="GO:0016853">
    <property type="term" value="F:isomerase activity"/>
    <property type="evidence" value="ECO:0007669"/>
    <property type="project" value="UniProtKB-ARBA"/>
</dbReference>
<evidence type="ECO:0000313" key="4">
    <source>
        <dbReference type="Proteomes" id="UP001149411"/>
    </source>
</evidence>
<dbReference type="Gene3D" id="3.90.850.10">
    <property type="entry name" value="Fumarylacetoacetase-like, C-terminal domain"/>
    <property type="match status" value="1"/>
</dbReference>
<sequence length="243" mass="26259">MRRARFVKDGIIHEGTVRDDEIVSESGGTYPPEEVNFLAPCGPTKVIGVGRNYAEHADELGNDVPEFPLFFLKPSTAVIGASDPIVYPDTTDELHYEAELGVVIGRACRDVSEDEALDYVGGYTCVNDVTARDWQGRESQWFRAKGGDGFCPIGPCIHDEHVDDRGIETRLNGETVQESTTALMHYGVAELVAEASRFVTLREGDVIATGTPEGVGAMEPGDTVEVEIEGIGTLENDVVEPGS</sequence>
<feature type="domain" description="Fumarylacetoacetase-like C-terminal" evidence="2">
    <location>
        <begin position="45"/>
        <end position="239"/>
    </location>
</feature>
<comment type="caution">
    <text evidence="3">The sequence shown here is derived from an EMBL/GenBank/DDBJ whole genome shotgun (WGS) entry which is preliminary data.</text>
</comment>
<gene>
    <name evidence="3" type="ORF">EGH25_00300</name>
</gene>
<keyword evidence="1" id="KW-0479">Metal-binding</keyword>
<dbReference type="InterPro" id="IPR036663">
    <property type="entry name" value="Fumarylacetoacetase_C_sf"/>
</dbReference>
<evidence type="ECO:0000256" key="1">
    <source>
        <dbReference type="ARBA" id="ARBA00022723"/>
    </source>
</evidence>
<dbReference type="GO" id="GO:0046872">
    <property type="term" value="F:metal ion binding"/>
    <property type="evidence" value="ECO:0007669"/>
    <property type="project" value="UniProtKB-KW"/>
</dbReference>
<dbReference type="Gene3D" id="2.30.30.370">
    <property type="entry name" value="FAH"/>
    <property type="match status" value="1"/>
</dbReference>
<dbReference type="InterPro" id="IPR011234">
    <property type="entry name" value="Fumarylacetoacetase-like_C"/>
</dbReference>
<dbReference type="RefSeq" id="WP_266085295.1">
    <property type="nucleotide sequence ID" value="NZ_RKLV01000001.1"/>
</dbReference>
<dbReference type="AlphaFoldDB" id="A0A9Q4GHZ2"/>
<dbReference type="PANTHER" id="PTHR11820">
    <property type="entry name" value="ACYLPYRUVASE"/>
    <property type="match status" value="1"/>
</dbReference>
<keyword evidence="3" id="KW-0378">Hydrolase</keyword>
<dbReference type="GO" id="GO:0018773">
    <property type="term" value="F:acetylpyruvate hydrolase activity"/>
    <property type="evidence" value="ECO:0007669"/>
    <property type="project" value="TreeGrafter"/>
</dbReference>
<organism evidence="3 4">
    <name type="scientific">Halorutilus salinus</name>
    <dbReference type="NCBI Taxonomy" id="2487751"/>
    <lineage>
        <taxon>Archaea</taxon>
        <taxon>Methanobacteriati</taxon>
        <taxon>Methanobacteriota</taxon>
        <taxon>Stenosarchaea group</taxon>
        <taxon>Halobacteria</taxon>
        <taxon>Halorutilales</taxon>
        <taxon>Halorutilaceae</taxon>
        <taxon>Halorutilus</taxon>
    </lineage>
</organism>
<protein>
    <submittedName>
        <fullName evidence="3">Fumarylacetoacetate hydrolase family protein</fullName>
    </submittedName>
</protein>
<dbReference type="Proteomes" id="UP001149411">
    <property type="component" value="Unassembled WGS sequence"/>
</dbReference>
<dbReference type="PANTHER" id="PTHR11820:SF7">
    <property type="entry name" value="ACYLPYRUVASE FAHD1, MITOCHONDRIAL"/>
    <property type="match status" value="1"/>
</dbReference>
<dbReference type="FunFam" id="3.90.850.10:FF:000002">
    <property type="entry name" value="2-hydroxyhepta-2,4-diene-1,7-dioate isomerase"/>
    <property type="match status" value="1"/>
</dbReference>
<name>A0A9Q4GHZ2_9EURY</name>
<dbReference type="SUPFAM" id="SSF56529">
    <property type="entry name" value="FAH"/>
    <property type="match status" value="1"/>
</dbReference>
<dbReference type="EMBL" id="RKLV01000001">
    <property type="protein sequence ID" value="MCX2817806.1"/>
    <property type="molecule type" value="Genomic_DNA"/>
</dbReference>
<evidence type="ECO:0000259" key="2">
    <source>
        <dbReference type="Pfam" id="PF01557"/>
    </source>
</evidence>
<dbReference type="GO" id="GO:0019752">
    <property type="term" value="P:carboxylic acid metabolic process"/>
    <property type="evidence" value="ECO:0007669"/>
    <property type="project" value="UniProtKB-ARBA"/>
</dbReference>
<reference evidence="3" key="1">
    <citation type="submission" date="2022-09" db="EMBL/GenBank/DDBJ databases">
        <title>Haloadaptaus new haloarchaeum isolated from saline soil.</title>
        <authorList>
            <person name="Duran-Viseras A."/>
            <person name="Sanchez-Porro C."/>
            <person name="Ventosa A."/>
        </authorList>
    </citation>
    <scope>NUCLEOTIDE SEQUENCE</scope>
    <source>
        <strain evidence="3">F3-133</strain>
    </source>
</reference>
<evidence type="ECO:0000313" key="3">
    <source>
        <dbReference type="EMBL" id="MCX2817806.1"/>
    </source>
</evidence>
<accession>A0A9Q4GHZ2</accession>
<dbReference type="Pfam" id="PF01557">
    <property type="entry name" value="FAA_hydrolase"/>
    <property type="match status" value="1"/>
</dbReference>
<keyword evidence="4" id="KW-1185">Reference proteome</keyword>
<proteinExistence type="predicted"/>